<dbReference type="Proteomes" id="UP000000689">
    <property type="component" value="Chromosome 1"/>
</dbReference>
<accession>G0W375</accession>
<proteinExistence type="predicted"/>
<dbReference type="GO" id="GO:0000448">
    <property type="term" value="P:cleavage in ITS2 between 5.8S rRNA and LSU-rRNA of tricistronic rRNA transcript (SSU-rRNA, 5.8S rRNA, LSU-rRNA)"/>
    <property type="evidence" value="ECO:0007669"/>
    <property type="project" value="EnsemblFungi"/>
</dbReference>
<dbReference type="PANTHER" id="PTHR15002:SF0">
    <property type="entry name" value="RIBOSOMAL BIOGENESIS PROTEIN LAS1L"/>
    <property type="match status" value="1"/>
</dbReference>
<dbReference type="AlphaFoldDB" id="G0W375"/>
<feature type="coiled-coil region" evidence="1">
    <location>
        <begin position="419"/>
        <end position="446"/>
    </location>
</feature>
<dbReference type="InterPro" id="IPR007174">
    <property type="entry name" value="Las1"/>
</dbReference>
<keyword evidence="1" id="KW-0175">Coiled coil</keyword>
<evidence type="ECO:0008006" key="4">
    <source>
        <dbReference type="Google" id="ProtNLM"/>
    </source>
</evidence>
<dbReference type="HOGENOM" id="CLU_043823_0_0_1"/>
<evidence type="ECO:0000256" key="1">
    <source>
        <dbReference type="SAM" id="Coils"/>
    </source>
</evidence>
<evidence type="ECO:0000313" key="3">
    <source>
        <dbReference type="Proteomes" id="UP000000689"/>
    </source>
</evidence>
<dbReference type="OrthoDB" id="10263222at2759"/>
<dbReference type="RefSeq" id="XP_003667506.1">
    <property type="nucleotide sequence ID" value="XM_003667458.1"/>
</dbReference>
<dbReference type="GO" id="GO:0090730">
    <property type="term" value="C:Las1 complex"/>
    <property type="evidence" value="ECO:0007669"/>
    <property type="project" value="EnsemblFungi"/>
</dbReference>
<dbReference type="PANTHER" id="PTHR15002">
    <property type="entry name" value="RIBOSOMAL BIOGENESIS PROTEIN LAS1L"/>
    <property type="match status" value="1"/>
</dbReference>
<sequence>MVPARITPWRDSIELETLKGWFYDHKLGTKQNEDQRSRAILKVMSYRLKGSQYIPHVVSTTSQITTSILLDESSSNSCDIDEMNVRLSYMMSLIRFVNGVLDPTQQSEFAIPLHVLAKKVGLSSWLVDLRHWGTHERDLPGIDILRIASQEALEWLWVNYWNNDELEDEKDNEGEEDEDSEAYQQRMLVLELCESLDNLITLWKKRRNFLEEEKWIWENDSNVITSSNFVVNEPTKKKNKTKKKHNQEITPQDEINSFAFNFRDIWKQLNSIENKTIEPIQETSQIDKFIVKVVLKNFDPLLIEFLSCKINNFEFEVLKWLINCFSEADTNTNTNTSQKDKTLSLLKKRFPKWKDLQNKLLNLIINGINLKIFLNDWNVFWKDLLCTSKLNINLFILERISDRLSEQANNNNNDSWRQRQFKKKKKKHLEGKMDEIQKEINTYVDSLTKQYGESGMVLFYDFGVSKKSQIVSDNEINESKGPESESSAFINGILGDLANLKKRMHNGNGTDSNEKKRKLNNNDNKKYWSKIDDWEPTPLVYYHNSRCNICMIL</sequence>
<gene>
    <name evidence="2" type="primary">NDAI0A01050</name>
    <name evidence="2" type="ordered locus">NDAI_0A01050</name>
</gene>
<organism evidence="2 3">
    <name type="scientific">Naumovozyma dairenensis (strain ATCC 10597 / BCRC 20456 / CBS 421 / NBRC 0211 / NRRL Y-12639)</name>
    <name type="common">Saccharomyces dairenensis</name>
    <dbReference type="NCBI Taxonomy" id="1071378"/>
    <lineage>
        <taxon>Eukaryota</taxon>
        <taxon>Fungi</taxon>
        <taxon>Dikarya</taxon>
        <taxon>Ascomycota</taxon>
        <taxon>Saccharomycotina</taxon>
        <taxon>Saccharomycetes</taxon>
        <taxon>Saccharomycetales</taxon>
        <taxon>Saccharomycetaceae</taxon>
        <taxon>Naumovozyma</taxon>
    </lineage>
</organism>
<dbReference type="GO" id="GO:0005730">
    <property type="term" value="C:nucleolus"/>
    <property type="evidence" value="ECO:0007669"/>
    <property type="project" value="EnsemblFungi"/>
</dbReference>
<dbReference type="OMA" id="HWGTHER"/>
<dbReference type="eggNOG" id="KOG2425">
    <property type="taxonomic scope" value="Eukaryota"/>
</dbReference>
<dbReference type="EMBL" id="HE580267">
    <property type="protein sequence ID" value="CCD22263.1"/>
    <property type="molecule type" value="Genomic_DNA"/>
</dbReference>
<keyword evidence="3" id="KW-1185">Reference proteome</keyword>
<evidence type="ECO:0000313" key="2">
    <source>
        <dbReference type="EMBL" id="CCD22263.1"/>
    </source>
</evidence>
<dbReference type="STRING" id="1071378.G0W375"/>
<dbReference type="Pfam" id="PF04031">
    <property type="entry name" value="Las1"/>
    <property type="match status" value="1"/>
</dbReference>
<dbReference type="GeneID" id="11495491"/>
<name>G0W375_NAUDC</name>
<dbReference type="GO" id="GO:0004521">
    <property type="term" value="F:RNA endonuclease activity"/>
    <property type="evidence" value="ECO:0007669"/>
    <property type="project" value="EnsemblFungi"/>
</dbReference>
<reference evidence="2 3" key="1">
    <citation type="journal article" date="2011" name="Proc. Natl. Acad. Sci. U.S.A.">
        <title>Evolutionary erosion of yeast sex chromosomes by mating-type switching accidents.</title>
        <authorList>
            <person name="Gordon J.L."/>
            <person name="Armisen D."/>
            <person name="Proux-Wera E."/>
            <person name="Oheigeartaigh S.S."/>
            <person name="Byrne K.P."/>
            <person name="Wolfe K.H."/>
        </authorList>
    </citation>
    <scope>NUCLEOTIDE SEQUENCE [LARGE SCALE GENOMIC DNA]</scope>
    <source>
        <strain evidence="3">ATCC 10597 / BCRC 20456 / CBS 421 / NBRC 0211 / NRRL Y-12639</strain>
    </source>
</reference>
<dbReference type="KEGG" id="ndi:NDAI_0A01050"/>
<protein>
    <recommendedName>
        <fullName evidence="4">Las1p</fullName>
    </recommendedName>
</protein>
<dbReference type="GO" id="GO:0030687">
    <property type="term" value="C:preribosome, large subunit precursor"/>
    <property type="evidence" value="ECO:0007669"/>
    <property type="project" value="EnsemblFungi"/>
</dbReference>